<proteinExistence type="predicted"/>
<gene>
    <name evidence="2" type="ORF">BIT28_23200</name>
</gene>
<sequence>MIKHYAKFTQKHSKVHLVILTILSLTIAISSYQLLEQENLWFSLGMLIPIPFFVFFAKASEYKKKYLQN</sequence>
<evidence type="ECO:0000313" key="3">
    <source>
        <dbReference type="Proteomes" id="UP000186905"/>
    </source>
</evidence>
<keyword evidence="1" id="KW-0812">Transmembrane</keyword>
<organism evidence="2 3">
    <name type="scientific">Photobacterium proteolyticum</name>
    <dbReference type="NCBI Taxonomy" id="1903952"/>
    <lineage>
        <taxon>Bacteria</taxon>
        <taxon>Pseudomonadati</taxon>
        <taxon>Pseudomonadota</taxon>
        <taxon>Gammaproteobacteria</taxon>
        <taxon>Vibrionales</taxon>
        <taxon>Vibrionaceae</taxon>
        <taxon>Photobacterium</taxon>
    </lineage>
</organism>
<keyword evidence="1" id="KW-1133">Transmembrane helix</keyword>
<keyword evidence="3" id="KW-1185">Reference proteome</keyword>
<evidence type="ECO:0000256" key="1">
    <source>
        <dbReference type="SAM" id="Phobius"/>
    </source>
</evidence>
<keyword evidence="1" id="KW-0472">Membrane</keyword>
<feature type="transmembrane region" description="Helical" evidence="1">
    <location>
        <begin position="15"/>
        <end position="34"/>
    </location>
</feature>
<evidence type="ECO:0000313" key="2">
    <source>
        <dbReference type="EMBL" id="OLQ75537.1"/>
    </source>
</evidence>
<name>A0A1Q9GM21_9GAMM</name>
<dbReference type="EMBL" id="MJIL01000075">
    <property type="protein sequence ID" value="OLQ75537.1"/>
    <property type="molecule type" value="Genomic_DNA"/>
</dbReference>
<feature type="transmembrane region" description="Helical" evidence="1">
    <location>
        <begin position="40"/>
        <end position="57"/>
    </location>
</feature>
<protein>
    <submittedName>
        <fullName evidence="2">Uncharacterized protein</fullName>
    </submittedName>
</protein>
<reference evidence="2 3" key="1">
    <citation type="submission" date="2016-09" db="EMBL/GenBank/DDBJ databases">
        <title>Photobacterium proteolyticum sp. nov. a protease producing bacterium isolated from ocean sediments of Laizhou Bay.</title>
        <authorList>
            <person name="Li Y."/>
        </authorList>
    </citation>
    <scope>NUCLEOTIDE SEQUENCE [LARGE SCALE GENOMIC DNA]</scope>
    <source>
        <strain evidence="2 3">13-12</strain>
    </source>
</reference>
<dbReference type="Proteomes" id="UP000186905">
    <property type="component" value="Unassembled WGS sequence"/>
</dbReference>
<accession>A0A1Q9GM21</accession>
<dbReference type="AlphaFoldDB" id="A0A1Q9GM21"/>
<comment type="caution">
    <text evidence="2">The sequence shown here is derived from an EMBL/GenBank/DDBJ whole genome shotgun (WGS) entry which is preliminary data.</text>
</comment>